<reference evidence="2 3" key="1">
    <citation type="journal article" date="2022" name="Microbiol. Resour. Announc.">
        <title>Complete Genome Sequence of Mesorhizobium ciceri Strain R30, a Rhizobium Used as a Commercial Inoculant for Chickpea in Argentina.</title>
        <authorList>
            <person name="Foresto E."/>
            <person name="Revale S."/>
            <person name="Primo E."/>
            <person name="Nievas F."/>
            <person name="Carezzano E."/>
            <person name="Puente M."/>
            <person name="Alzari P."/>
            <person name="Mart M."/>
            <person name="Ben-Assaya M."/>
            <person name="Mornico D."/>
            <person name="Santoro M."/>
            <person name="Mart F."/>
            <person name="Giordano W."/>
            <person name="Bogino P."/>
        </authorList>
    </citation>
    <scope>NUCLEOTIDE SEQUENCE [LARGE SCALE GENOMIC DNA]</scope>
    <source>
        <strain evidence="2 3">R30</strain>
    </source>
</reference>
<accession>A0AB38TLH5</accession>
<sequence length="88" mass="9223">MTDTIQDAVKAFVIENFLFGDTTHALADTDSLIENGIIDSTGVLELVAFIEDHCGITVADADIVPANLDSLARITAFITAKTASLVAA</sequence>
<protein>
    <submittedName>
        <fullName evidence="2">Acyl carrier protein</fullName>
    </submittedName>
</protein>
<keyword evidence="2" id="KW-0614">Plasmid</keyword>
<evidence type="ECO:0000259" key="1">
    <source>
        <dbReference type="PROSITE" id="PS50075"/>
    </source>
</evidence>
<dbReference type="Gene3D" id="1.10.1200.10">
    <property type="entry name" value="ACP-like"/>
    <property type="match status" value="1"/>
</dbReference>
<dbReference type="GeneID" id="91564388"/>
<feature type="domain" description="Carrier" evidence="1">
    <location>
        <begin position="2"/>
        <end position="82"/>
    </location>
</feature>
<dbReference type="PROSITE" id="PS50075">
    <property type="entry name" value="CARRIER"/>
    <property type="match status" value="1"/>
</dbReference>
<geneLocation type="plasmid" evidence="2 3">
    <name>unnamed</name>
</geneLocation>
<organism evidence="2 3">
    <name type="scientific">Mesorhizobium ciceri</name>
    <dbReference type="NCBI Taxonomy" id="39645"/>
    <lineage>
        <taxon>Bacteria</taxon>
        <taxon>Pseudomonadati</taxon>
        <taxon>Pseudomonadota</taxon>
        <taxon>Alphaproteobacteria</taxon>
        <taxon>Hyphomicrobiales</taxon>
        <taxon>Phyllobacteriaceae</taxon>
        <taxon>Mesorhizobium</taxon>
    </lineage>
</organism>
<dbReference type="RefSeq" id="WP_013525356.1">
    <property type="nucleotide sequence ID" value="NZ_CP015063.1"/>
</dbReference>
<dbReference type="InterPro" id="IPR009081">
    <property type="entry name" value="PP-bd_ACP"/>
</dbReference>
<dbReference type="EMBL" id="CP088148">
    <property type="protein sequence ID" value="UTU55257.1"/>
    <property type="molecule type" value="Genomic_DNA"/>
</dbReference>
<evidence type="ECO:0000313" key="3">
    <source>
        <dbReference type="Proteomes" id="UP001060070"/>
    </source>
</evidence>
<evidence type="ECO:0000313" key="2">
    <source>
        <dbReference type="EMBL" id="UTU55257.1"/>
    </source>
</evidence>
<dbReference type="Proteomes" id="UP001060070">
    <property type="component" value="Plasmid unnamed"/>
</dbReference>
<dbReference type="KEGG" id="mcic:A4R28_30460"/>
<name>A0AB38TLH5_9HYPH</name>
<keyword evidence="3" id="KW-1185">Reference proteome</keyword>
<dbReference type="AlphaFoldDB" id="A0AB38TLH5"/>
<gene>
    <name evidence="2" type="ORF">LRP29_31580</name>
</gene>
<proteinExistence type="predicted"/>
<dbReference type="InterPro" id="IPR036736">
    <property type="entry name" value="ACP-like_sf"/>
</dbReference>
<dbReference type="SUPFAM" id="SSF47336">
    <property type="entry name" value="ACP-like"/>
    <property type="match status" value="1"/>
</dbReference>